<protein>
    <submittedName>
        <fullName evidence="7">Pectinesterase inhibitor 5</fullName>
    </submittedName>
</protein>
<dbReference type="KEGG" id="ghi:107923820"/>
<evidence type="ECO:0000256" key="2">
    <source>
        <dbReference type="ARBA" id="ARBA00023157"/>
    </source>
</evidence>
<name>A0A1U8L497_GOSHI</name>
<keyword evidence="1 4" id="KW-0732">Signal</keyword>
<gene>
    <name evidence="7" type="primary">LOC107923820</name>
</gene>
<evidence type="ECO:0000256" key="1">
    <source>
        <dbReference type="ARBA" id="ARBA00022729"/>
    </source>
</evidence>
<dbReference type="RefSeq" id="XP_016709457.1">
    <property type="nucleotide sequence ID" value="XM_016853968.2"/>
</dbReference>
<comment type="similarity">
    <text evidence="3">Belongs to the PMEI family.</text>
</comment>
<dbReference type="GO" id="GO:0009827">
    <property type="term" value="P:plant-type cell wall modification"/>
    <property type="evidence" value="ECO:0000318"/>
    <property type="project" value="GO_Central"/>
</dbReference>
<dbReference type="CDD" id="cd15797">
    <property type="entry name" value="PMEI"/>
    <property type="match status" value="1"/>
</dbReference>
<reference evidence="6" key="1">
    <citation type="journal article" date="2020" name="Nat. Genet.">
        <title>Genomic diversifications of five Gossypium allopolyploid species and their impact on cotton improvement.</title>
        <authorList>
            <person name="Chen Z.J."/>
            <person name="Sreedasyam A."/>
            <person name="Ando A."/>
            <person name="Song Q."/>
            <person name="De Santiago L.M."/>
            <person name="Hulse-Kemp A.M."/>
            <person name="Ding M."/>
            <person name="Ye W."/>
            <person name="Kirkbride R.C."/>
            <person name="Jenkins J."/>
            <person name="Plott C."/>
            <person name="Lovell J."/>
            <person name="Lin Y.M."/>
            <person name="Vaughn R."/>
            <person name="Liu B."/>
            <person name="Simpson S."/>
            <person name="Scheffler B.E."/>
            <person name="Wen L."/>
            <person name="Saski C.A."/>
            <person name="Grover C.E."/>
            <person name="Hu G."/>
            <person name="Conover J.L."/>
            <person name="Carlson J.W."/>
            <person name="Shu S."/>
            <person name="Boston L.B."/>
            <person name="Williams M."/>
            <person name="Peterson D.G."/>
            <person name="McGee K."/>
            <person name="Jones D.C."/>
            <person name="Wendel J.F."/>
            <person name="Stelly D.M."/>
            <person name="Grimwood J."/>
            <person name="Schmutz J."/>
        </authorList>
    </citation>
    <scope>NUCLEOTIDE SEQUENCE [LARGE SCALE GENOMIC DNA]</scope>
    <source>
        <strain evidence="6">cv. TM-1</strain>
    </source>
</reference>
<dbReference type="Proteomes" id="UP000818029">
    <property type="component" value="Chromosome A11"/>
</dbReference>
<keyword evidence="2" id="KW-1015">Disulfide bond</keyword>
<dbReference type="GO" id="GO:0009505">
    <property type="term" value="C:plant-type cell wall"/>
    <property type="evidence" value="ECO:0000318"/>
    <property type="project" value="GO_Central"/>
</dbReference>
<dbReference type="InterPro" id="IPR034086">
    <property type="entry name" value="PMEI_plant"/>
</dbReference>
<dbReference type="NCBIfam" id="TIGR01614">
    <property type="entry name" value="PME_inhib"/>
    <property type="match status" value="1"/>
</dbReference>
<dbReference type="InterPro" id="IPR035513">
    <property type="entry name" value="Invertase/methylesterase_inhib"/>
</dbReference>
<feature type="domain" description="Pectinesterase inhibitor" evidence="5">
    <location>
        <begin position="25"/>
        <end position="171"/>
    </location>
</feature>
<dbReference type="OrthoDB" id="1094948at2759"/>
<dbReference type="STRING" id="3635.A0A1U8L497"/>
<dbReference type="Pfam" id="PF04043">
    <property type="entry name" value="PMEI"/>
    <property type="match status" value="1"/>
</dbReference>
<dbReference type="PaxDb" id="3635-A0A1U8L497"/>
<feature type="signal peptide" evidence="4">
    <location>
        <begin position="1"/>
        <end position="25"/>
    </location>
</feature>
<reference evidence="7" key="2">
    <citation type="submission" date="2025-08" db="UniProtKB">
        <authorList>
            <consortium name="RefSeq"/>
        </authorList>
    </citation>
    <scope>IDENTIFICATION</scope>
</reference>
<evidence type="ECO:0000259" key="5">
    <source>
        <dbReference type="SMART" id="SM00856"/>
    </source>
</evidence>
<keyword evidence="6" id="KW-1185">Reference proteome</keyword>
<dbReference type="InterPro" id="IPR052421">
    <property type="entry name" value="PCW_Enzyme_Inhibitor"/>
</dbReference>
<sequence>MASFFSCTATIFLTISSFSINGCNAYGALIEGICKQSQDYKYCMSVVGNDPRAAAADLHRLALLSIQVKAIQIQDTLDQISRIHPNLKDPLALRPLRQCKSDYDEAYTNLQSSFSSTSKTAYMDAVNFMGIATNKVIDCHNGFRRNGPIATSPIDADDMKVFKLSEIFLLAVDRLIPKKL</sequence>
<evidence type="ECO:0000313" key="7">
    <source>
        <dbReference type="RefSeq" id="XP_016709457.1"/>
    </source>
</evidence>
<dbReference type="PANTHER" id="PTHR36710">
    <property type="entry name" value="PECTINESTERASE INHIBITOR-LIKE"/>
    <property type="match status" value="1"/>
</dbReference>
<organism evidence="6 7">
    <name type="scientific">Gossypium hirsutum</name>
    <name type="common">Upland cotton</name>
    <name type="synonym">Gossypium mexicanum</name>
    <dbReference type="NCBI Taxonomy" id="3635"/>
    <lineage>
        <taxon>Eukaryota</taxon>
        <taxon>Viridiplantae</taxon>
        <taxon>Streptophyta</taxon>
        <taxon>Embryophyta</taxon>
        <taxon>Tracheophyta</taxon>
        <taxon>Spermatophyta</taxon>
        <taxon>Magnoliopsida</taxon>
        <taxon>eudicotyledons</taxon>
        <taxon>Gunneridae</taxon>
        <taxon>Pentapetalae</taxon>
        <taxon>rosids</taxon>
        <taxon>malvids</taxon>
        <taxon>Malvales</taxon>
        <taxon>Malvaceae</taxon>
        <taxon>Malvoideae</taxon>
        <taxon>Gossypium</taxon>
    </lineage>
</organism>
<dbReference type="InterPro" id="IPR006501">
    <property type="entry name" value="Pectinesterase_inhib_dom"/>
</dbReference>
<dbReference type="SMR" id="A0A1U8L497"/>
<dbReference type="SMART" id="SM00856">
    <property type="entry name" value="PMEI"/>
    <property type="match status" value="1"/>
</dbReference>
<dbReference type="OMA" id="CTATIFL"/>
<evidence type="ECO:0000256" key="3">
    <source>
        <dbReference type="ARBA" id="ARBA00038471"/>
    </source>
</evidence>
<dbReference type="GO" id="GO:0046910">
    <property type="term" value="F:pectinesterase inhibitor activity"/>
    <property type="evidence" value="ECO:0007669"/>
    <property type="project" value="InterPro"/>
</dbReference>
<evidence type="ECO:0000256" key="4">
    <source>
        <dbReference type="SAM" id="SignalP"/>
    </source>
</evidence>
<proteinExistence type="inferred from homology"/>
<dbReference type="PANTHER" id="PTHR36710:SF18">
    <property type="entry name" value="PECTINESTERASE INHIBITOR 5-RELATED"/>
    <property type="match status" value="1"/>
</dbReference>
<evidence type="ECO:0000313" key="6">
    <source>
        <dbReference type="Proteomes" id="UP000818029"/>
    </source>
</evidence>
<accession>A0A1U8L497</accession>
<dbReference type="AlphaFoldDB" id="A0A1U8L497"/>
<feature type="chain" id="PRO_5010562190" evidence="4">
    <location>
        <begin position="26"/>
        <end position="180"/>
    </location>
</feature>
<dbReference type="Gene3D" id="1.20.140.40">
    <property type="entry name" value="Invertase/pectin methylesterase inhibitor family protein"/>
    <property type="match status" value="1"/>
</dbReference>
<dbReference type="GO" id="GO:0004857">
    <property type="term" value="F:enzyme inhibitor activity"/>
    <property type="evidence" value="ECO:0000318"/>
    <property type="project" value="GO_Central"/>
</dbReference>
<dbReference type="GeneID" id="107923820"/>
<dbReference type="SUPFAM" id="SSF101148">
    <property type="entry name" value="Plant invertase/pectin methylesterase inhibitor"/>
    <property type="match status" value="1"/>
</dbReference>